<feature type="signal peptide" evidence="2">
    <location>
        <begin position="1"/>
        <end position="25"/>
    </location>
</feature>
<proteinExistence type="predicted"/>
<evidence type="ECO:0008006" key="5">
    <source>
        <dbReference type="Google" id="ProtNLM"/>
    </source>
</evidence>
<keyword evidence="4" id="KW-1185">Reference proteome</keyword>
<name>A0A6A4HRN9_9AGAR</name>
<evidence type="ECO:0000313" key="4">
    <source>
        <dbReference type="Proteomes" id="UP000799118"/>
    </source>
</evidence>
<dbReference type="Proteomes" id="UP000799118">
    <property type="component" value="Unassembled WGS sequence"/>
</dbReference>
<keyword evidence="2" id="KW-0732">Signal</keyword>
<accession>A0A6A4HRN9</accession>
<dbReference type="AlphaFoldDB" id="A0A6A4HRN9"/>
<feature type="region of interest" description="Disordered" evidence="1">
    <location>
        <begin position="258"/>
        <end position="292"/>
    </location>
</feature>
<feature type="compositionally biased region" description="Low complexity" evidence="1">
    <location>
        <begin position="272"/>
        <end position="286"/>
    </location>
</feature>
<evidence type="ECO:0000256" key="2">
    <source>
        <dbReference type="SAM" id="SignalP"/>
    </source>
</evidence>
<reference evidence="3" key="1">
    <citation type="journal article" date="2019" name="Environ. Microbiol.">
        <title>Fungal ecological strategies reflected in gene transcription - a case study of two litter decomposers.</title>
        <authorList>
            <person name="Barbi F."/>
            <person name="Kohler A."/>
            <person name="Barry K."/>
            <person name="Baskaran P."/>
            <person name="Daum C."/>
            <person name="Fauchery L."/>
            <person name="Ihrmark K."/>
            <person name="Kuo A."/>
            <person name="LaButti K."/>
            <person name="Lipzen A."/>
            <person name="Morin E."/>
            <person name="Grigoriev I.V."/>
            <person name="Henrissat B."/>
            <person name="Lindahl B."/>
            <person name="Martin F."/>
        </authorList>
    </citation>
    <scope>NUCLEOTIDE SEQUENCE</scope>
    <source>
        <strain evidence="3">JB14</strain>
    </source>
</reference>
<evidence type="ECO:0000313" key="3">
    <source>
        <dbReference type="EMBL" id="KAE9401782.1"/>
    </source>
</evidence>
<gene>
    <name evidence="3" type="ORF">BT96DRAFT_974627</name>
</gene>
<organism evidence="3 4">
    <name type="scientific">Gymnopus androsaceus JB14</name>
    <dbReference type="NCBI Taxonomy" id="1447944"/>
    <lineage>
        <taxon>Eukaryota</taxon>
        <taxon>Fungi</taxon>
        <taxon>Dikarya</taxon>
        <taxon>Basidiomycota</taxon>
        <taxon>Agaricomycotina</taxon>
        <taxon>Agaricomycetes</taxon>
        <taxon>Agaricomycetidae</taxon>
        <taxon>Agaricales</taxon>
        <taxon>Marasmiineae</taxon>
        <taxon>Omphalotaceae</taxon>
        <taxon>Gymnopus</taxon>
    </lineage>
</organism>
<feature type="chain" id="PRO_5025491013" description="Protein kinase domain-containing protein" evidence="2">
    <location>
        <begin position="26"/>
        <end position="292"/>
    </location>
</feature>
<dbReference type="EMBL" id="ML769442">
    <property type="protein sequence ID" value="KAE9401782.1"/>
    <property type="molecule type" value="Genomic_DNA"/>
</dbReference>
<dbReference type="OrthoDB" id="2917847at2759"/>
<protein>
    <recommendedName>
        <fullName evidence="5">Protein kinase domain-containing protein</fullName>
    </recommendedName>
</protein>
<evidence type="ECO:0000256" key="1">
    <source>
        <dbReference type="SAM" id="MobiDB-lite"/>
    </source>
</evidence>
<sequence>MHFLPLFRQFLVFSSLSGAVLVVHGVPLVSRQGSHVFVRAAETIPATVSWSEGQFLHKTFTAAEKDAFKNSITDIKLDKPIGAQGFNNEGVYAISGTYKGHTADTVVVKFLPSDKGDGAMGWSEVAALTAAGDYVASGKVKHPKTEKEQPAIVMKKASGEPLDSTEVYKTAKPEKQKEMRVELAPLMCKEVAKIAATKHVYHHDNNFGNVLVKLDSAHKITSVALIDYGGEYSYIVKPGTSEEVLLQYCKEDWAASYEDGTRQGFGPRKPEGSGAKTGGAKTSGAKPSSGHK</sequence>